<dbReference type="Gene3D" id="1.10.10.10">
    <property type="entry name" value="Winged helix-like DNA-binding domain superfamily/Winged helix DNA-binding domain"/>
    <property type="match status" value="1"/>
</dbReference>
<evidence type="ECO:0000256" key="1">
    <source>
        <dbReference type="ARBA" id="ARBA00005384"/>
    </source>
</evidence>
<dbReference type="CDD" id="cd07377">
    <property type="entry name" value="WHTH_GntR"/>
    <property type="match status" value="1"/>
</dbReference>
<dbReference type="Pfam" id="PF00155">
    <property type="entry name" value="Aminotran_1_2"/>
    <property type="match status" value="1"/>
</dbReference>
<dbReference type="SUPFAM" id="SSF53383">
    <property type="entry name" value="PLP-dependent transferases"/>
    <property type="match status" value="1"/>
</dbReference>
<dbReference type="GO" id="GO:0008483">
    <property type="term" value="F:transaminase activity"/>
    <property type="evidence" value="ECO:0007669"/>
    <property type="project" value="UniProtKB-KW"/>
</dbReference>
<evidence type="ECO:0000256" key="2">
    <source>
        <dbReference type="ARBA" id="ARBA00022898"/>
    </source>
</evidence>
<dbReference type="Proteomes" id="UP001342418">
    <property type="component" value="Chromosome"/>
</dbReference>
<reference evidence="7 8" key="1">
    <citation type="submission" date="2018-07" db="EMBL/GenBank/DDBJ databases">
        <title>Genome sequence of Nitratireductor thuwali#1536.</title>
        <authorList>
            <person name="Michoud G."/>
            <person name="Merlino G."/>
            <person name="Sefrji F.O."/>
            <person name="Daffonchio D."/>
        </authorList>
    </citation>
    <scope>NUCLEOTIDE SEQUENCE [LARGE SCALE GENOMIC DNA]</scope>
    <source>
        <strain evidence="8">Nit1536</strain>
    </source>
</reference>
<evidence type="ECO:0000256" key="3">
    <source>
        <dbReference type="ARBA" id="ARBA00023015"/>
    </source>
</evidence>
<sequence length="473" mass="51411">MTNWMPDLARGTGPLYLRLADQIEEDIERRVLPAGTKLPPQRNLAFDIGVTIGTVSRAYAVARERGLVSGEVGRGTYVVDRAQGALAHPGYASPPGDFGGTREMDAPAGKLRFDSTAAPSVGQGEIIGTIVAGIMSSHAHDVASYARLFPDHWFEAGSQWLAKGKFQPPAERIVPTLGAHAGVVAIIAAMTSPGDHVAFEHLTYSHVARSAGLIGRRVTLIQSDALGVVPEDFERLCAQRHPKLAFLMPSAHNPTTNTMPAERRQAIAEIARRHNVWLVEDNLYGAMADDDHPLMAELAPERTFLVGGLSKSVVAGVRGGWISCPSHLERRVRISHRMVTGGLPFLLAETSARLVLSGKAAEIQRRCKDEINARLALARDALAGFNAQWRPNIPFIWLELPDPWLSSTFKQAASDRGVLIDDADEFKAGRSEQVFHHVRLGISAAPRREDLSKGLATIRRLLEEGSAGYTSYD</sequence>
<dbReference type="EC" id="2.6.1.84" evidence="7"/>
<evidence type="ECO:0000313" key="7">
    <source>
        <dbReference type="EMBL" id="UUP19237.1"/>
    </source>
</evidence>
<keyword evidence="8" id="KW-1185">Reference proteome</keyword>
<dbReference type="InterPro" id="IPR004839">
    <property type="entry name" value="Aminotransferase_I/II_large"/>
</dbReference>
<comment type="similarity">
    <text evidence="1">In the C-terminal section; belongs to the class-I pyridoxal-phosphate-dependent aminotransferase family.</text>
</comment>
<dbReference type="PROSITE" id="PS50949">
    <property type="entry name" value="HTH_GNTR"/>
    <property type="match status" value="1"/>
</dbReference>
<dbReference type="CDD" id="cd00609">
    <property type="entry name" value="AAT_like"/>
    <property type="match status" value="1"/>
</dbReference>
<evidence type="ECO:0000259" key="6">
    <source>
        <dbReference type="PROSITE" id="PS50949"/>
    </source>
</evidence>
<evidence type="ECO:0000256" key="5">
    <source>
        <dbReference type="ARBA" id="ARBA00023163"/>
    </source>
</evidence>
<accession>A0ABY5MN50</accession>
<keyword evidence="7" id="KW-0032">Aminotransferase</keyword>
<dbReference type="RefSeq" id="WP_338531411.1">
    <property type="nucleotide sequence ID" value="NZ_CP030941.1"/>
</dbReference>
<feature type="domain" description="HTH gntR-type" evidence="6">
    <location>
        <begin position="13"/>
        <end position="81"/>
    </location>
</feature>
<dbReference type="InterPro" id="IPR036388">
    <property type="entry name" value="WH-like_DNA-bd_sf"/>
</dbReference>
<organism evidence="7 8">
    <name type="scientific">Nitratireductor thuwali</name>
    <dbReference type="NCBI Taxonomy" id="2267699"/>
    <lineage>
        <taxon>Bacteria</taxon>
        <taxon>Pseudomonadati</taxon>
        <taxon>Pseudomonadota</taxon>
        <taxon>Alphaproteobacteria</taxon>
        <taxon>Hyphomicrobiales</taxon>
        <taxon>Phyllobacteriaceae</taxon>
        <taxon>Nitratireductor</taxon>
    </lineage>
</organism>
<dbReference type="EMBL" id="CP030941">
    <property type="protein sequence ID" value="UUP19237.1"/>
    <property type="molecule type" value="Genomic_DNA"/>
</dbReference>
<dbReference type="Gene3D" id="3.90.1150.10">
    <property type="entry name" value="Aspartate Aminotransferase, domain 1"/>
    <property type="match status" value="1"/>
</dbReference>
<dbReference type="InterPro" id="IPR015424">
    <property type="entry name" value="PyrdxlP-dep_Trfase"/>
</dbReference>
<evidence type="ECO:0000313" key="8">
    <source>
        <dbReference type="Proteomes" id="UP001342418"/>
    </source>
</evidence>
<protein>
    <submittedName>
        <fullName evidence="7">Arginine--pyruvate transaminase AruH</fullName>
        <ecNumber evidence="7">2.6.1.84</ecNumber>
    </submittedName>
</protein>
<keyword evidence="7" id="KW-0808">Transferase</keyword>
<keyword evidence="4" id="KW-0238">DNA-binding</keyword>
<keyword evidence="2" id="KW-0663">Pyridoxal phosphate</keyword>
<dbReference type="PANTHER" id="PTHR46577:SF1">
    <property type="entry name" value="HTH-TYPE TRANSCRIPTIONAL REGULATORY PROTEIN GABR"/>
    <property type="match status" value="1"/>
</dbReference>
<dbReference type="Pfam" id="PF00392">
    <property type="entry name" value="GntR"/>
    <property type="match status" value="1"/>
</dbReference>
<dbReference type="InterPro" id="IPR015421">
    <property type="entry name" value="PyrdxlP-dep_Trfase_major"/>
</dbReference>
<dbReference type="SUPFAM" id="SSF46785">
    <property type="entry name" value="Winged helix' DNA-binding domain"/>
    <property type="match status" value="1"/>
</dbReference>
<dbReference type="PANTHER" id="PTHR46577">
    <property type="entry name" value="HTH-TYPE TRANSCRIPTIONAL REGULATORY PROTEIN GABR"/>
    <property type="match status" value="1"/>
</dbReference>
<evidence type="ECO:0000256" key="4">
    <source>
        <dbReference type="ARBA" id="ARBA00023125"/>
    </source>
</evidence>
<dbReference type="InterPro" id="IPR015422">
    <property type="entry name" value="PyrdxlP-dep_Trfase_small"/>
</dbReference>
<dbReference type="InterPro" id="IPR036390">
    <property type="entry name" value="WH_DNA-bd_sf"/>
</dbReference>
<proteinExistence type="inferred from homology"/>
<dbReference type="Gene3D" id="3.40.640.10">
    <property type="entry name" value="Type I PLP-dependent aspartate aminotransferase-like (Major domain)"/>
    <property type="match status" value="1"/>
</dbReference>
<gene>
    <name evidence="7" type="primary">aruH_3</name>
    <name evidence="7" type="ORF">NTH_03732</name>
</gene>
<dbReference type="InterPro" id="IPR000524">
    <property type="entry name" value="Tscrpt_reg_HTH_GntR"/>
</dbReference>
<keyword evidence="5" id="KW-0804">Transcription</keyword>
<dbReference type="InterPro" id="IPR051446">
    <property type="entry name" value="HTH_trans_reg/aminotransferase"/>
</dbReference>
<name>A0ABY5MN50_9HYPH</name>
<dbReference type="SMART" id="SM00345">
    <property type="entry name" value="HTH_GNTR"/>
    <property type="match status" value="1"/>
</dbReference>
<keyword evidence="3" id="KW-0805">Transcription regulation</keyword>